<proteinExistence type="predicted"/>
<sequence>MAQTPQGTDRNLQAGIADLLKRMAGETAHVGVSVRGGMVLLFGEVGSAAERLETRRAAMSVFGVRGVADEMVVREPGKPGASDADLTKLANRLLATDAAVPAGAVRAGVRGSVLTLSGAVAVTGQREAAARAVRNLPGIVGLCNDIRVARPATDDGRRSS</sequence>
<evidence type="ECO:0000313" key="2">
    <source>
        <dbReference type="EMBL" id="BCB74818.1"/>
    </source>
</evidence>
<evidence type="ECO:0000259" key="1">
    <source>
        <dbReference type="PROSITE" id="PS50914"/>
    </source>
</evidence>
<protein>
    <recommendedName>
        <fullName evidence="1">BON domain-containing protein</fullName>
    </recommendedName>
</protein>
<name>A0A6F8XLZ6_9ACTN</name>
<dbReference type="RefSeq" id="WP_173034328.1">
    <property type="nucleotide sequence ID" value="NZ_AP022870.1"/>
</dbReference>
<accession>A0A6F8XLZ6</accession>
<feature type="domain" description="BON" evidence="1">
    <location>
        <begin position="8"/>
        <end position="75"/>
    </location>
</feature>
<dbReference type="InterPro" id="IPR051686">
    <property type="entry name" value="Lipoprotein_DolP"/>
</dbReference>
<reference evidence="2 3" key="2">
    <citation type="submission" date="2020-03" db="EMBL/GenBank/DDBJ databases">
        <authorList>
            <person name="Ichikawa N."/>
            <person name="Kimura A."/>
            <person name="Kitahashi Y."/>
            <person name="Uohara A."/>
        </authorList>
    </citation>
    <scope>NUCLEOTIDE SEQUENCE [LARGE SCALE GENOMIC DNA]</scope>
    <source>
        <strain evidence="2 3">NBRC 107702</strain>
    </source>
</reference>
<dbReference type="InterPro" id="IPR007055">
    <property type="entry name" value="BON_dom"/>
</dbReference>
<dbReference type="PANTHER" id="PTHR34606:SF4">
    <property type="entry name" value="OUTER MEMBRANE LIPOPROTEIN DOLP"/>
    <property type="match status" value="1"/>
</dbReference>
<dbReference type="AlphaFoldDB" id="A0A6F8XLZ6"/>
<dbReference type="EMBL" id="AP022870">
    <property type="protein sequence ID" value="BCB74818.1"/>
    <property type="molecule type" value="Genomic_DNA"/>
</dbReference>
<evidence type="ECO:0000313" key="3">
    <source>
        <dbReference type="Proteomes" id="UP000502508"/>
    </source>
</evidence>
<gene>
    <name evidence="2" type="ORF">Pflav_012280</name>
</gene>
<feature type="domain" description="BON" evidence="1">
    <location>
        <begin position="82"/>
        <end position="150"/>
    </location>
</feature>
<organism evidence="2 3">
    <name type="scientific">Phytohabitans flavus</name>
    <dbReference type="NCBI Taxonomy" id="1076124"/>
    <lineage>
        <taxon>Bacteria</taxon>
        <taxon>Bacillati</taxon>
        <taxon>Actinomycetota</taxon>
        <taxon>Actinomycetes</taxon>
        <taxon>Micromonosporales</taxon>
        <taxon>Micromonosporaceae</taxon>
    </lineage>
</organism>
<reference evidence="2 3" key="1">
    <citation type="submission" date="2020-03" db="EMBL/GenBank/DDBJ databases">
        <title>Whole genome shotgun sequence of Phytohabitans flavus NBRC 107702.</title>
        <authorList>
            <person name="Komaki H."/>
            <person name="Tamura T."/>
        </authorList>
    </citation>
    <scope>NUCLEOTIDE SEQUENCE [LARGE SCALE GENOMIC DNA]</scope>
    <source>
        <strain evidence="2 3">NBRC 107702</strain>
    </source>
</reference>
<dbReference type="PANTHER" id="PTHR34606">
    <property type="entry name" value="BON DOMAIN-CONTAINING PROTEIN"/>
    <property type="match status" value="1"/>
</dbReference>
<dbReference type="Gene3D" id="3.30.1340.30">
    <property type="match status" value="2"/>
</dbReference>
<dbReference type="PROSITE" id="PS50914">
    <property type="entry name" value="BON"/>
    <property type="match status" value="2"/>
</dbReference>
<keyword evidence="3" id="KW-1185">Reference proteome</keyword>
<dbReference type="KEGG" id="pfla:Pflav_012280"/>
<dbReference type="Pfam" id="PF04972">
    <property type="entry name" value="BON"/>
    <property type="match status" value="2"/>
</dbReference>
<dbReference type="Proteomes" id="UP000502508">
    <property type="component" value="Chromosome"/>
</dbReference>